<feature type="transmembrane region" description="Helical" evidence="1">
    <location>
        <begin position="162"/>
        <end position="181"/>
    </location>
</feature>
<accession>A0A517U531</accession>
<keyword evidence="3" id="KW-1185">Reference proteome</keyword>
<evidence type="ECO:0000313" key="2">
    <source>
        <dbReference type="EMBL" id="QDT75707.1"/>
    </source>
</evidence>
<keyword evidence="1" id="KW-0812">Transmembrane</keyword>
<dbReference type="Proteomes" id="UP000317909">
    <property type="component" value="Chromosome"/>
</dbReference>
<feature type="transmembrane region" description="Helical" evidence="1">
    <location>
        <begin position="80"/>
        <end position="109"/>
    </location>
</feature>
<keyword evidence="1" id="KW-1133">Transmembrane helix</keyword>
<feature type="transmembrane region" description="Helical" evidence="1">
    <location>
        <begin position="129"/>
        <end position="150"/>
    </location>
</feature>
<proteinExistence type="predicted"/>
<protein>
    <submittedName>
        <fullName evidence="2">Uncharacterized protein</fullName>
    </submittedName>
</protein>
<dbReference type="AlphaFoldDB" id="A0A517U531"/>
<keyword evidence="1" id="KW-0472">Membrane</keyword>
<evidence type="ECO:0000256" key="1">
    <source>
        <dbReference type="SAM" id="Phobius"/>
    </source>
</evidence>
<dbReference type="EMBL" id="CP036339">
    <property type="protein sequence ID" value="QDT75707.1"/>
    <property type="molecule type" value="Genomic_DNA"/>
</dbReference>
<evidence type="ECO:0000313" key="3">
    <source>
        <dbReference type="Proteomes" id="UP000317909"/>
    </source>
</evidence>
<name>A0A517U531_9BACT</name>
<sequence>MSVQRWLDEVRSGCGRRRLPPAYVERLVGELSDHLTELMEDSMSMEASERPPTLLGSASEIVAAASSEYRRRRFSGRHPWLAFVIAPTLSLPILWAGSLLMLVFGAKAIGFDSESPTATAATSHWATEMLPFAVLGTLILPVAVATIAFCQLAIKTAVSRRWLLACCLVLAIIGGAANSSVSLPTPGTKGSVAFGFGVSLPPSPQQIAQFLLPLLLGCWMLHVGRGTAVSVSGN</sequence>
<gene>
    <name evidence="2" type="ORF">I41_49490</name>
</gene>
<dbReference type="KEGG" id="llh:I41_49490"/>
<organism evidence="2 3">
    <name type="scientific">Lacipirellula limnantheis</name>
    <dbReference type="NCBI Taxonomy" id="2528024"/>
    <lineage>
        <taxon>Bacteria</taxon>
        <taxon>Pseudomonadati</taxon>
        <taxon>Planctomycetota</taxon>
        <taxon>Planctomycetia</taxon>
        <taxon>Pirellulales</taxon>
        <taxon>Lacipirellulaceae</taxon>
        <taxon>Lacipirellula</taxon>
    </lineage>
</organism>
<reference evidence="2 3" key="1">
    <citation type="submission" date="2019-02" db="EMBL/GenBank/DDBJ databases">
        <title>Deep-cultivation of Planctomycetes and their phenomic and genomic characterization uncovers novel biology.</title>
        <authorList>
            <person name="Wiegand S."/>
            <person name="Jogler M."/>
            <person name="Boedeker C."/>
            <person name="Pinto D."/>
            <person name="Vollmers J."/>
            <person name="Rivas-Marin E."/>
            <person name="Kohn T."/>
            <person name="Peeters S.H."/>
            <person name="Heuer A."/>
            <person name="Rast P."/>
            <person name="Oberbeckmann S."/>
            <person name="Bunk B."/>
            <person name="Jeske O."/>
            <person name="Meyerdierks A."/>
            <person name="Storesund J.E."/>
            <person name="Kallscheuer N."/>
            <person name="Luecker S."/>
            <person name="Lage O.M."/>
            <person name="Pohl T."/>
            <person name="Merkel B.J."/>
            <person name="Hornburger P."/>
            <person name="Mueller R.-W."/>
            <person name="Bruemmer F."/>
            <person name="Labrenz M."/>
            <person name="Spormann A.M."/>
            <person name="Op den Camp H."/>
            <person name="Overmann J."/>
            <person name="Amann R."/>
            <person name="Jetten M.S.M."/>
            <person name="Mascher T."/>
            <person name="Medema M.H."/>
            <person name="Devos D.P."/>
            <person name="Kaster A.-K."/>
            <person name="Ovreas L."/>
            <person name="Rohde M."/>
            <person name="Galperin M.Y."/>
            <person name="Jogler C."/>
        </authorList>
    </citation>
    <scope>NUCLEOTIDE SEQUENCE [LARGE SCALE GENOMIC DNA]</scope>
    <source>
        <strain evidence="2 3">I41</strain>
    </source>
</reference>
<feature type="transmembrane region" description="Helical" evidence="1">
    <location>
        <begin position="207"/>
        <end position="224"/>
    </location>
</feature>